<dbReference type="InterPro" id="IPR044156">
    <property type="entry name" value="Galectin-like"/>
</dbReference>
<dbReference type="Proteomes" id="UP000472240">
    <property type="component" value="Chromosome 15"/>
</dbReference>
<reference evidence="4" key="4">
    <citation type="submission" date="2025-08" db="UniProtKB">
        <authorList>
            <consortium name="Ensembl"/>
        </authorList>
    </citation>
    <scope>IDENTIFICATION</scope>
</reference>
<evidence type="ECO:0000256" key="1">
    <source>
        <dbReference type="ARBA" id="ARBA00022734"/>
    </source>
</evidence>
<keyword evidence="1 2" id="KW-0430">Lectin</keyword>
<keyword evidence="5" id="KW-1185">Reference proteome</keyword>
<dbReference type="Gene3D" id="2.60.120.200">
    <property type="match status" value="1"/>
</dbReference>
<dbReference type="GeneTree" id="ENSGT00940000163192"/>
<dbReference type="GO" id="GO:0030246">
    <property type="term" value="F:carbohydrate binding"/>
    <property type="evidence" value="ECO:0007669"/>
    <property type="project" value="UniProtKB-UniRule"/>
</dbReference>
<dbReference type="InterPro" id="IPR013320">
    <property type="entry name" value="ConA-like_dom_sf"/>
</dbReference>
<protein>
    <recommendedName>
        <fullName evidence="2">Galectin</fullName>
    </recommendedName>
</protein>
<accession>A0A671G630</accession>
<dbReference type="SMART" id="SM00276">
    <property type="entry name" value="GLECT"/>
    <property type="match status" value="1"/>
</dbReference>
<evidence type="ECO:0000313" key="5">
    <source>
        <dbReference type="Proteomes" id="UP000472240"/>
    </source>
</evidence>
<reference evidence="4 5" key="2">
    <citation type="journal article" date="2018" name="Annu Rev Anim Biosci">
        <title>Bat Biology, Genomes, and the Bat1K Project: To Generate Chromosome-Level Genomes for All Living Bat Species.</title>
        <authorList>
            <person name="Teeling E.C."/>
            <person name="Vernes S.C."/>
            <person name="Davalos L.M."/>
            <person name="Ray D.A."/>
            <person name="Gilbert M.T.P."/>
            <person name="Myers E."/>
        </authorList>
    </citation>
    <scope>NUCLEOTIDE SEQUENCE</scope>
</reference>
<name>A0A671G630_RHIFE</name>
<dbReference type="SMART" id="SM00908">
    <property type="entry name" value="Gal-bind_lectin"/>
    <property type="match status" value="1"/>
</dbReference>
<dbReference type="AlphaFoldDB" id="A0A671G630"/>
<feature type="domain" description="Galectin" evidence="3">
    <location>
        <begin position="6"/>
        <end position="143"/>
    </location>
</feature>
<dbReference type="PROSITE" id="PS51304">
    <property type="entry name" value="GALECTIN"/>
    <property type="match status" value="1"/>
</dbReference>
<dbReference type="PANTHER" id="PTHR11346">
    <property type="entry name" value="GALECTIN"/>
    <property type="match status" value="1"/>
</dbReference>
<dbReference type="InParanoid" id="A0A671G630"/>
<dbReference type="CDD" id="cd00070">
    <property type="entry name" value="GLECT"/>
    <property type="match status" value="1"/>
</dbReference>
<dbReference type="OMA" id="SDIAFCF"/>
<dbReference type="Ensembl" id="ENSRFET00010036225.1">
    <property type="protein sequence ID" value="ENSRFEP00010033458.1"/>
    <property type="gene ID" value="ENSRFEG00010021994.1"/>
</dbReference>
<evidence type="ECO:0000313" key="4">
    <source>
        <dbReference type="Ensembl" id="ENSRFEP00010033458.1"/>
    </source>
</evidence>
<proteinExistence type="predicted"/>
<evidence type="ECO:0000259" key="3">
    <source>
        <dbReference type="PROSITE" id="PS51304"/>
    </source>
</evidence>
<reference evidence="4 5" key="1">
    <citation type="journal article" date="2015" name="Annu Rev Anim Biosci">
        <title>The Genome 10K Project: a way forward.</title>
        <authorList>
            <person name="Koepfli K.P."/>
            <person name="Paten B."/>
            <person name="O'Brien S.J."/>
            <person name="Koepfli K.P."/>
            <person name="Paten B."/>
            <person name="Antunes A."/>
            <person name="Belov K."/>
            <person name="Bustamante C."/>
            <person name="Castoe T.A."/>
            <person name="Clawson H."/>
            <person name="Crawford A.J."/>
            <person name="Diekhans M."/>
            <person name="Distel D."/>
            <person name="Durbin R."/>
            <person name="Earl D."/>
            <person name="Fujita M.K."/>
            <person name="Gamble T."/>
            <person name="Georges A."/>
            <person name="Gemmell N."/>
            <person name="Gilbert M.T."/>
            <person name="Graves J.M."/>
            <person name="Green R.E."/>
            <person name="Hickey G."/>
            <person name="Jarvis E.D."/>
            <person name="Johnson W."/>
            <person name="Komissarov A."/>
            <person name="Korf I."/>
            <person name="Kuhn R."/>
            <person name="Larkin D.M."/>
            <person name="Lewin H."/>
            <person name="Lopez J.V."/>
            <person name="Ma J."/>
            <person name="Marques-Bonet T."/>
            <person name="Miller W."/>
            <person name="Murphy R."/>
            <person name="Pevzner P."/>
            <person name="Shapiro B."/>
            <person name="Steiner C."/>
            <person name="Tamazian G."/>
            <person name="Venkatesh B."/>
            <person name="Wang J."/>
            <person name="Wayne R."/>
            <person name="Wiley E."/>
            <person name="Yang H."/>
            <person name="Zhang G."/>
            <person name="Haussler D."/>
            <person name="Ryder O."/>
            <person name="O'Brien S.J."/>
        </authorList>
    </citation>
    <scope>NUCLEOTIDE SEQUENCE</scope>
</reference>
<dbReference type="PANTHER" id="PTHR11346:SF15">
    <property type="entry name" value="PLACENTAL PROTEIN 13-LIKE"/>
    <property type="match status" value="1"/>
</dbReference>
<dbReference type="Pfam" id="PF00337">
    <property type="entry name" value="Gal-bind_lectin"/>
    <property type="match status" value="1"/>
</dbReference>
<sequence>VSPWQVPYQRRLSLSPGSSVTIVGKPTLCFSMNPQLQLDLHTGNDENSDIAFHFVVCFGNCVVMNNRDRGEWRLEVKSSEMPFENGKQFKLCIIVLQNEYQVMVNDKHWYSFPHRVDPRSVEMMQVCRDVSLISKLCNLREIR</sequence>
<reference evidence="4" key="5">
    <citation type="submission" date="2025-09" db="UniProtKB">
        <authorList>
            <consortium name="Ensembl"/>
        </authorList>
    </citation>
    <scope>IDENTIFICATION</scope>
</reference>
<reference evidence="5" key="3">
    <citation type="submission" date="2018-12" db="EMBL/GenBank/DDBJ databases">
        <title>G10K-VGP greater horseshoe bat female genome, primary haplotype.</title>
        <authorList>
            <person name="Teeling E."/>
            <person name="Myers G."/>
            <person name="Vernes S."/>
            <person name="Pippel M."/>
            <person name="Winkler S."/>
            <person name="Fedrigo O."/>
            <person name="Rhie A."/>
            <person name="Koren S."/>
            <person name="Phillippy A."/>
            <person name="Lewin H."/>
            <person name="Damas J."/>
            <person name="Howe K."/>
            <person name="Mountcastle J."/>
            <person name="Jarvis E.D."/>
        </authorList>
    </citation>
    <scope>NUCLEOTIDE SEQUENCE [LARGE SCALE GENOMIC DNA]</scope>
</reference>
<dbReference type="InterPro" id="IPR001079">
    <property type="entry name" value="Galectin_CRD"/>
</dbReference>
<organism evidence="4 5">
    <name type="scientific">Rhinolophus ferrumequinum</name>
    <name type="common">Greater horseshoe bat</name>
    <dbReference type="NCBI Taxonomy" id="59479"/>
    <lineage>
        <taxon>Eukaryota</taxon>
        <taxon>Metazoa</taxon>
        <taxon>Chordata</taxon>
        <taxon>Craniata</taxon>
        <taxon>Vertebrata</taxon>
        <taxon>Euteleostomi</taxon>
        <taxon>Mammalia</taxon>
        <taxon>Eutheria</taxon>
        <taxon>Laurasiatheria</taxon>
        <taxon>Chiroptera</taxon>
        <taxon>Yinpterochiroptera</taxon>
        <taxon>Rhinolophoidea</taxon>
        <taxon>Rhinolophidae</taxon>
        <taxon>Rhinolophinae</taxon>
        <taxon>Rhinolophus</taxon>
    </lineage>
</organism>
<dbReference type="SUPFAM" id="SSF49899">
    <property type="entry name" value="Concanavalin A-like lectins/glucanases"/>
    <property type="match status" value="1"/>
</dbReference>
<evidence type="ECO:0000256" key="2">
    <source>
        <dbReference type="RuleBase" id="RU102079"/>
    </source>
</evidence>